<name>A0ABN8JME1_9HYPH</name>
<dbReference type="EMBL" id="CAKXZT010000090">
    <property type="protein sequence ID" value="CAH2397837.1"/>
    <property type="molecule type" value="Genomic_DNA"/>
</dbReference>
<proteinExistence type="predicted"/>
<evidence type="ECO:0000313" key="2">
    <source>
        <dbReference type="EMBL" id="CAH2397837.1"/>
    </source>
</evidence>
<dbReference type="Proteomes" id="UP001153050">
    <property type="component" value="Unassembled WGS sequence"/>
</dbReference>
<evidence type="ECO:0000313" key="3">
    <source>
        <dbReference type="Proteomes" id="UP001153050"/>
    </source>
</evidence>
<evidence type="ECO:0000256" key="1">
    <source>
        <dbReference type="SAM" id="MobiDB-lite"/>
    </source>
</evidence>
<gene>
    <name evidence="2" type="ORF">MES5069_180116</name>
</gene>
<comment type="caution">
    <text evidence="2">The sequence shown here is derived from an EMBL/GenBank/DDBJ whole genome shotgun (WGS) entry which is preliminary data.</text>
</comment>
<reference evidence="2 3" key="1">
    <citation type="submission" date="2022-03" db="EMBL/GenBank/DDBJ databases">
        <authorList>
            <person name="Brunel B."/>
        </authorList>
    </citation>
    <scope>NUCLEOTIDE SEQUENCE [LARGE SCALE GENOMIC DNA]</scope>
    <source>
        <strain evidence="2">STM5069sample</strain>
    </source>
</reference>
<organism evidence="2 3">
    <name type="scientific">Mesorhizobium escarrei</name>
    <dbReference type="NCBI Taxonomy" id="666018"/>
    <lineage>
        <taxon>Bacteria</taxon>
        <taxon>Pseudomonadati</taxon>
        <taxon>Pseudomonadota</taxon>
        <taxon>Alphaproteobacteria</taxon>
        <taxon>Hyphomicrobiales</taxon>
        <taxon>Phyllobacteriaceae</taxon>
        <taxon>Mesorhizobium</taxon>
    </lineage>
</organism>
<protein>
    <submittedName>
        <fullName evidence="2">Uncharacterized protein</fullName>
    </submittedName>
</protein>
<sequence length="53" mass="5456">MESAAAGGTEQVPARAGLQPHQAEAWSGRDRTQTSGRAWPLNVAASAGVKINP</sequence>
<keyword evidence="3" id="KW-1185">Reference proteome</keyword>
<accession>A0ABN8JME1</accession>
<feature type="region of interest" description="Disordered" evidence="1">
    <location>
        <begin position="1"/>
        <end position="53"/>
    </location>
</feature>